<evidence type="ECO:0000256" key="2">
    <source>
        <dbReference type="ARBA" id="ARBA00023082"/>
    </source>
</evidence>
<organism evidence="7 8">
    <name type="scientific">Tumebacillus algifaecis</name>
    <dbReference type="NCBI Taxonomy" id="1214604"/>
    <lineage>
        <taxon>Bacteria</taxon>
        <taxon>Bacillati</taxon>
        <taxon>Bacillota</taxon>
        <taxon>Bacilli</taxon>
        <taxon>Bacillales</taxon>
        <taxon>Alicyclobacillaceae</taxon>
        <taxon>Tumebacillus</taxon>
    </lineage>
</organism>
<dbReference type="Pfam" id="PF04542">
    <property type="entry name" value="Sigma70_r2"/>
    <property type="match status" value="1"/>
</dbReference>
<feature type="domain" description="RNA polymerase sigma-70 region 2" evidence="5">
    <location>
        <begin position="26"/>
        <end position="94"/>
    </location>
</feature>
<dbReference type="SUPFAM" id="SSF88946">
    <property type="entry name" value="Sigma2 domain of RNA polymerase sigma factors"/>
    <property type="match status" value="1"/>
</dbReference>
<dbReference type="Gene3D" id="1.10.10.10">
    <property type="entry name" value="Winged helix-like DNA-binding domain superfamily/Winged helix DNA-binding domain"/>
    <property type="match status" value="1"/>
</dbReference>
<dbReference type="InterPro" id="IPR014284">
    <property type="entry name" value="RNA_pol_sigma-70_dom"/>
</dbReference>
<dbReference type="InterPro" id="IPR013325">
    <property type="entry name" value="RNA_pol_sigma_r2"/>
</dbReference>
<dbReference type="InterPro" id="IPR007627">
    <property type="entry name" value="RNA_pol_sigma70_r2"/>
</dbReference>
<dbReference type="Proteomes" id="UP000214688">
    <property type="component" value="Chromosome"/>
</dbReference>
<keyword evidence="2" id="KW-0731">Sigma factor</keyword>
<dbReference type="InterPro" id="IPR013324">
    <property type="entry name" value="RNA_pol_sigma_r3/r4-like"/>
</dbReference>
<protein>
    <recommendedName>
        <fullName evidence="9">RNA polymerase sigma factor SigS</fullName>
    </recommendedName>
</protein>
<evidence type="ECO:0008006" key="9">
    <source>
        <dbReference type="Google" id="ProtNLM"/>
    </source>
</evidence>
<keyword evidence="4" id="KW-0804">Transcription</keyword>
<dbReference type="InterPro" id="IPR036388">
    <property type="entry name" value="WH-like_DNA-bd_sf"/>
</dbReference>
<evidence type="ECO:0000256" key="1">
    <source>
        <dbReference type="ARBA" id="ARBA00023015"/>
    </source>
</evidence>
<proteinExistence type="predicted"/>
<evidence type="ECO:0000259" key="6">
    <source>
        <dbReference type="Pfam" id="PF08281"/>
    </source>
</evidence>
<dbReference type="EMBL" id="CP022657">
    <property type="protein sequence ID" value="ASS73876.1"/>
    <property type="molecule type" value="Genomic_DNA"/>
</dbReference>
<sequence>MFGEDRFACTVLRAQQQDSTALLMLLQEFENVIVKAARRFTVPHSERGDLLQEAYIAFLLAVQQFDPTRGVPFPAYAKAKTQERVWHYIRVRNRNHSRELADNSLGDGEGEAATLLEMQPDPQAADSFCELEWRSLLTSLSEREALAVEKIVIDGLSMAELARMEGVSADTVKTWKRRALVKIRAEIKKARG</sequence>
<dbReference type="NCBIfam" id="TIGR02937">
    <property type="entry name" value="sigma70-ECF"/>
    <property type="match status" value="1"/>
</dbReference>
<name>A0A223CX43_9BACL</name>
<dbReference type="Pfam" id="PF08281">
    <property type="entry name" value="Sigma70_r4_2"/>
    <property type="match status" value="1"/>
</dbReference>
<reference evidence="7 8" key="1">
    <citation type="journal article" date="2015" name="Int. J. Syst. Evol. Microbiol.">
        <title>Tumebacillus algifaecis sp. nov., isolated from decomposing algal scum.</title>
        <authorList>
            <person name="Wu Y.F."/>
            <person name="Zhang B."/>
            <person name="Xing P."/>
            <person name="Wu Q.L."/>
            <person name="Liu S.J."/>
        </authorList>
    </citation>
    <scope>NUCLEOTIDE SEQUENCE [LARGE SCALE GENOMIC DNA]</scope>
    <source>
        <strain evidence="7 8">THMBR28</strain>
    </source>
</reference>
<keyword evidence="8" id="KW-1185">Reference proteome</keyword>
<evidence type="ECO:0000256" key="3">
    <source>
        <dbReference type="ARBA" id="ARBA00023125"/>
    </source>
</evidence>
<dbReference type="PANTHER" id="PTHR30385">
    <property type="entry name" value="SIGMA FACTOR F FLAGELLAR"/>
    <property type="match status" value="1"/>
</dbReference>
<accession>A0A223CX43</accession>
<dbReference type="OrthoDB" id="2375738at2"/>
<dbReference type="Gene3D" id="1.10.1740.10">
    <property type="match status" value="1"/>
</dbReference>
<keyword evidence="1" id="KW-0805">Transcription regulation</keyword>
<feature type="domain" description="RNA polymerase sigma factor 70 region 4 type 2" evidence="6">
    <location>
        <begin position="132"/>
        <end position="183"/>
    </location>
</feature>
<dbReference type="KEGG" id="tab:CIG75_02070"/>
<dbReference type="GO" id="GO:0006352">
    <property type="term" value="P:DNA-templated transcription initiation"/>
    <property type="evidence" value="ECO:0007669"/>
    <property type="project" value="InterPro"/>
</dbReference>
<dbReference type="GO" id="GO:0016987">
    <property type="term" value="F:sigma factor activity"/>
    <property type="evidence" value="ECO:0007669"/>
    <property type="project" value="UniProtKB-KW"/>
</dbReference>
<dbReference type="InterPro" id="IPR013249">
    <property type="entry name" value="RNA_pol_sigma70_r4_t2"/>
</dbReference>
<evidence type="ECO:0000259" key="5">
    <source>
        <dbReference type="Pfam" id="PF04542"/>
    </source>
</evidence>
<dbReference type="SUPFAM" id="SSF88659">
    <property type="entry name" value="Sigma3 and sigma4 domains of RNA polymerase sigma factors"/>
    <property type="match status" value="1"/>
</dbReference>
<evidence type="ECO:0000313" key="7">
    <source>
        <dbReference type="EMBL" id="ASS73876.1"/>
    </source>
</evidence>
<dbReference type="RefSeq" id="WP_094235136.1">
    <property type="nucleotide sequence ID" value="NZ_CP022657.1"/>
</dbReference>
<keyword evidence="3" id="KW-0238">DNA-binding</keyword>
<gene>
    <name evidence="7" type="ORF">CIG75_02070</name>
</gene>
<dbReference type="GO" id="GO:0003677">
    <property type="term" value="F:DNA binding"/>
    <property type="evidence" value="ECO:0007669"/>
    <property type="project" value="UniProtKB-KW"/>
</dbReference>
<evidence type="ECO:0000313" key="8">
    <source>
        <dbReference type="Proteomes" id="UP000214688"/>
    </source>
</evidence>
<dbReference type="AlphaFoldDB" id="A0A223CX43"/>
<evidence type="ECO:0000256" key="4">
    <source>
        <dbReference type="ARBA" id="ARBA00023163"/>
    </source>
</evidence>